<keyword evidence="6" id="KW-0012">Acyltransferase</keyword>
<dbReference type="InterPro" id="IPR004960">
    <property type="entry name" value="LipA_acyltrans"/>
</dbReference>
<keyword evidence="7" id="KW-0812">Transmembrane</keyword>
<evidence type="ECO:0000256" key="4">
    <source>
        <dbReference type="ARBA" id="ARBA00022679"/>
    </source>
</evidence>
<keyword evidence="5 7" id="KW-0472">Membrane</keyword>
<protein>
    <submittedName>
        <fullName evidence="8">Lipid A biosynthesis protein</fullName>
    </submittedName>
</protein>
<evidence type="ECO:0000256" key="5">
    <source>
        <dbReference type="ARBA" id="ARBA00023136"/>
    </source>
</evidence>
<dbReference type="EMBL" id="BNAG01000001">
    <property type="protein sequence ID" value="GHE52300.1"/>
    <property type="molecule type" value="Genomic_DNA"/>
</dbReference>
<comment type="subcellular location">
    <subcellularLocation>
        <location evidence="1">Cell inner membrane</location>
    </subcellularLocation>
</comment>
<keyword evidence="3" id="KW-0997">Cell inner membrane</keyword>
<dbReference type="PANTHER" id="PTHR30606">
    <property type="entry name" value="LIPID A BIOSYNTHESIS LAUROYL ACYLTRANSFERASE"/>
    <property type="match status" value="1"/>
</dbReference>
<evidence type="ECO:0000256" key="2">
    <source>
        <dbReference type="ARBA" id="ARBA00022475"/>
    </source>
</evidence>
<dbReference type="PANTHER" id="PTHR30606:SF10">
    <property type="entry name" value="PHOSPHATIDYLINOSITOL MANNOSIDE ACYLTRANSFERASE"/>
    <property type="match status" value="1"/>
</dbReference>
<sequence>MMRLFYYLFLKPVSLLPWPLLYAFSDFAYLLLFRVFRYRSKIVTNNLKRSFPGISEEKLKEIRSGFYHHFFDGLFETFKTFSMTNEEALARFRVINPDVADRYQAEGRSVIMVGGHYNNWEYLAMSVNACMVMQTAGIYQRIKSKFFEKKILESRKKFGMHLFSRSQVQQGALDNCSTPLAIFFAIDQSPTLAKKVYWTTFLNQETAVAFGPEKFARKLNAPVVYFQIDKIKRGYYEATFKLLTENPLDEPHGAITEMHTQALEQTILNEPKYWLWSHKRWKRKRKPGE</sequence>
<dbReference type="RefSeq" id="WP_189628436.1">
    <property type="nucleotide sequence ID" value="NZ_BNAG01000001.1"/>
</dbReference>
<evidence type="ECO:0000313" key="8">
    <source>
        <dbReference type="EMBL" id="GHE52300.1"/>
    </source>
</evidence>
<comment type="caution">
    <text evidence="8">The sequence shown here is derived from an EMBL/GenBank/DDBJ whole genome shotgun (WGS) entry which is preliminary data.</text>
</comment>
<reference evidence="9" key="1">
    <citation type="journal article" date="2019" name="Int. J. Syst. Evol. Microbiol.">
        <title>The Global Catalogue of Microorganisms (GCM) 10K type strain sequencing project: providing services to taxonomists for standard genome sequencing and annotation.</title>
        <authorList>
            <consortium name="The Broad Institute Genomics Platform"/>
            <consortium name="The Broad Institute Genome Sequencing Center for Infectious Disease"/>
            <person name="Wu L."/>
            <person name="Ma J."/>
        </authorList>
    </citation>
    <scope>NUCLEOTIDE SEQUENCE [LARGE SCALE GENOMIC DNA]</scope>
    <source>
        <strain evidence="9">CGMCC 1.15111</strain>
    </source>
</reference>
<accession>A0ABQ3I060</accession>
<feature type="transmembrane region" description="Helical" evidence="7">
    <location>
        <begin position="20"/>
        <end position="36"/>
    </location>
</feature>
<keyword evidence="9" id="KW-1185">Reference proteome</keyword>
<name>A0ABQ3I060_9BACT</name>
<evidence type="ECO:0000313" key="9">
    <source>
        <dbReference type="Proteomes" id="UP000658258"/>
    </source>
</evidence>
<evidence type="ECO:0000256" key="1">
    <source>
        <dbReference type="ARBA" id="ARBA00004533"/>
    </source>
</evidence>
<evidence type="ECO:0000256" key="3">
    <source>
        <dbReference type="ARBA" id="ARBA00022519"/>
    </source>
</evidence>
<dbReference type="CDD" id="cd07984">
    <property type="entry name" value="LPLAT_LABLAT-like"/>
    <property type="match status" value="1"/>
</dbReference>
<gene>
    <name evidence="8" type="ORF">GCM10011340_03180</name>
</gene>
<proteinExistence type="predicted"/>
<keyword evidence="7" id="KW-1133">Transmembrane helix</keyword>
<evidence type="ECO:0000256" key="6">
    <source>
        <dbReference type="ARBA" id="ARBA00023315"/>
    </source>
</evidence>
<dbReference type="Pfam" id="PF03279">
    <property type="entry name" value="Lip_A_acyltrans"/>
    <property type="match status" value="1"/>
</dbReference>
<keyword evidence="4" id="KW-0808">Transferase</keyword>
<evidence type="ECO:0000256" key="7">
    <source>
        <dbReference type="SAM" id="Phobius"/>
    </source>
</evidence>
<keyword evidence="2" id="KW-1003">Cell membrane</keyword>
<dbReference type="Proteomes" id="UP000658258">
    <property type="component" value="Unassembled WGS sequence"/>
</dbReference>
<organism evidence="8 9">
    <name type="scientific">Roseivirga thermotolerans</name>
    <dbReference type="NCBI Taxonomy" id="1758176"/>
    <lineage>
        <taxon>Bacteria</taxon>
        <taxon>Pseudomonadati</taxon>
        <taxon>Bacteroidota</taxon>
        <taxon>Cytophagia</taxon>
        <taxon>Cytophagales</taxon>
        <taxon>Roseivirgaceae</taxon>
        <taxon>Roseivirga</taxon>
    </lineage>
</organism>